<accession>A0AAD6R8Y4</accession>
<evidence type="ECO:0000313" key="1">
    <source>
        <dbReference type="EMBL" id="KAJ7004471.1"/>
    </source>
</evidence>
<keyword evidence="2" id="KW-1185">Reference proteome</keyword>
<proteinExistence type="predicted"/>
<protein>
    <submittedName>
        <fullName evidence="1">Uncharacterized protein</fullName>
    </submittedName>
</protein>
<sequence>MHTESAASGSILSRYRAFHSLIAEKDPSSPLRATTWFERRGAHAFMILEESTILHVERKYKRQRPNRDNFLKRKRRESEFWICPLTSRYVVTFTGRNTVAQIIYNVQCRNLWHTIFHALIFL</sequence>
<dbReference type="EMBL" id="JAQIZT010000003">
    <property type="protein sequence ID" value="KAJ7004471.1"/>
    <property type="molecule type" value="Genomic_DNA"/>
</dbReference>
<evidence type="ECO:0000313" key="2">
    <source>
        <dbReference type="Proteomes" id="UP001164929"/>
    </source>
</evidence>
<dbReference type="Proteomes" id="UP001164929">
    <property type="component" value="Chromosome 3"/>
</dbReference>
<comment type="caution">
    <text evidence="1">The sequence shown here is derived from an EMBL/GenBank/DDBJ whole genome shotgun (WGS) entry which is preliminary data.</text>
</comment>
<gene>
    <name evidence="1" type="ORF">NC653_009355</name>
</gene>
<name>A0AAD6R8Y4_9ROSI</name>
<reference evidence="1" key="1">
    <citation type="journal article" date="2023" name="Mol. Ecol. Resour.">
        <title>Chromosome-level genome assembly of a triploid poplar Populus alba 'Berolinensis'.</title>
        <authorList>
            <person name="Chen S."/>
            <person name="Yu Y."/>
            <person name="Wang X."/>
            <person name="Wang S."/>
            <person name="Zhang T."/>
            <person name="Zhou Y."/>
            <person name="He R."/>
            <person name="Meng N."/>
            <person name="Wang Y."/>
            <person name="Liu W."/>
            <person name="Liu Z."/>
            <person name="Liu J."/>
            <person name="Guo Q."/>
            <person name="Huang H."/>
            <person name="Sederoff R.R."/>
            <person name="Wang G."/>
            <person name="Qu G."/>
            <person name="Chen S."/>
        </authorList>
    </citation>
    <scope>NUCLEOTIDE SEQUENCE</scope>
    <source>
        <strain evidence="1">SC-2020</strain>
    </source>
</reference>
<dbReference type="AlphaFoldDB" id="A0AAD6R8Y4"/>
<organism evidence="1 2">
    <name type="scientific">Populus alba x Populus x berolinensis</name>
    <dbReference type="NCBI Taxonomy" id="444605"/>
    <lineage>
        <taxon>Eukaryota</taxon>
        <taxon>Viridiplantae</taxon>
        <taxon>Streptophyta</taxon>
        <taxon>Embryophyta</taxon>
        <taxon>Tracheophyta</taxon>
        <taxon>Spermatophyta</taxon>
        <taxon>Magnoliopsida</taxon>
        <taxon>eudicotyledons</taxon>
        <taxon>Gunneridae</taxon>
        <taxon>Pentapetalae</taxon>
        <taxon>rosids</taxon>
        <taxon>fabids</taxon>
        <taxon>Malpighiales</taxon>
        <taxon>Salicaceae</taxon>
        <taxon>Saliceae</taxon>
        <taxon>Populus</taxon>
    </lineage>
</organism>